<dbReference type="Pfam" id="PF04650">
    <property type="entry name" value="YSIRK_signal"/>
    <property type="match status" value="1"/>
</dbReference>
<dbReference type="NCBIfam" id="TIGR01168">
    <property type="entry name" value="YSIRK_signal"/>
    <property type="match status" value="1"/>
</dbReference>
<evidence type="ECO:0000313" key="5">
    <source>
        <dbReference type="Proteomes" id="UP000814367"/>
    </source>
</evidence>
<reference evidence="4 5" key="1">
    <citation type="submission" date="2020-03" db="EMBL/GenBank/DDBJ databases">
        <title>Comparative genetics of Staphylococcus warneri persistents from caprine mastitis.</title>
        <authorList>
            <person name="Franca C.A."/>
            <person name="Rosa D.S."/>
            <person name="Silva A."/>
            <person name="Rodrigues D.L.N."/>
            <person name="Santos R.G."/>
            <person name="Castillo R.E.H."/>
            <person name="Moreira M.A.S."/>
            <person name="Lima M.C."/>
            <person name="Gouveia G.V."/>
            <person name="Gouveia J.J.S."/>
            <person name="Souza R.F.S."/>
            <person name="Bertram B."/>
            <person name="Azevedo V."/>
            <person name="Costa M."/>
        </authorList>
    </citation>
    <scope>NUCLEOTIDE SEQUENCE [LARGE SCALE GENOMIC DNA]</scope>
    <source>
        <strain evidence="4 5">Cap 9.2</strain>
    </source>
</reference>
<dbReference type="InterPro" id="IPR005877">
    <property type="entry name" value="YSIRK_signal_dom"/>
</dbReference>
<evidence type="ECO:0000256" key="2">
    <source>
        <dbReference type="SAM" id="MobiDB-lite"/>
    </source>
</evidence>
<dbReference type="RefSeq" id="WP_235065831.1">
    <property type="nucleotide sequence ID" value="NZ_CP049802.1"/>
</dbReference>
<evidence type="ECO:0000256" key="1">
    <source>
        <dbReference type="ARBA" id="ARBA00022729"/>
    </source>
</evidence>
<accession>A0ABS9NIW0</accession>
<proteinExistence type="predicted"/>
<gene>
    <name evidence="4" type="ORF">G8J23_12020</name>
</gene>
<dbReference type="EMBL" id="JAANHJ010000001">
    <property type="protein sequence ID" value="MCG6226702.1"/>
    <property type="molecule type" value="Genomic_DNA"/>
</dbReference>
<keyword evidence="5" id="KW-1185">Reference proteome</keyword>
<organism evidence="4 5">
    <name type="scientific">Staphylococcus warneri</name>
    <dbReference type="NCBI Taxonomy" id="1292"/>
    <lineage>
        <taxon>Bacteria</taxon>
        <taxon>Bacillati</taxon>
        <taxon>Bacillota</taxon>
        <taxon>Bacilli</taxon>
        <taxon>Bacillales</taxon>
        <taxon>Staphylococcaceae</taxon>
        <taxon>Staphylococcus</taxon>
    </lineage>
</organism>
<evidence type="ECO:0000259" key="3">
    <source>
        <dbReference type="Pfam" id="PF04650"/>
    </source>
</evidence>
<name>A0ABS9NIW0_STAWA</name>
<dbReference type="Proteomes" id="UP000814367">
    <property type="component" value="Unassembled WGS sequence"/>
</dbReference>
<protein>
    <submittedName>
        <fullName evidence="4">YSIRK-type signal peptide-containing protein</fullName>
    </submittedName>
</protein>
<evidence type="ECO:0000313" key="4">
    <source>
        <dbReference type="EMBL" id="MCG6226702.1"/>
    </source>
</evidence>
<comment type="caution">
    <text evidence="4">The sequence shown here is derived from an EMBL/GenBank/DDBJ whole genome shotgun (WGS) entry which is preliminary data.</text>
</comment>
<feature type="compositionally biased region" description="Polar residues" evidence="2">
    <location>
        <begin position="48"/>
        <end position="126"/>
    </location>
</feature>
<feature type="region of interest" description="Disordered" evidence="2">
    <location>
        <begin position="41"/>
        <end position="126"/>
    </location>
</feature>
<keyword evidence="1" id="KW-0732">Signal</keyword>
<sequence>MKNHLFKVNQRQRYAIRKFSVGIGSTLIGVTLFLGMQNHAHAAENSESKTQQNTEENNASSTPNQQATSPDAKLNTNNTSTVLKHDQNQSQTKPAQTNDSHITSDMQNQPTSQMTKSTQQLNSTQD</sequence>
<feature type="domain" description="YSIRK Gram-positive signal peptide" evidence="3">
    <location>
        <begin position="9"/>
        <end position="34"/>
    </location>
</feature>